<accession>A0A437JD09</accession>
<proteinExistence type="predicted"/>
<comment type="caution">
    <text evidence="5">The sequence shown here is derived from an EMBL/GenBank/DDBJ whole genome shotgun (WGS) entry which is preliminary data.</text>
</comment>
<name>A0A437JD09_9SPHN</name>
<dbReference type="Proteomes" id="UP000282977">
    <property type="component" value="Unassembled WGS sequence"/>
</dbReference>
<dbReference type="SUPFAM" id="SSF51905">
    <property type="entry name" value="FAD/NAD(P)-binding domain"/>
    <property type="match status" value="1"/>
</dbReference>
<dbReference type="GO" id="GO:0071949">
    <property type="term" value="F:FAD binding"/>
    <property type="evidence" value="ECO:0007669"/>
    <property type="project" value="InterPro"/>
</dbReference>
<dbReference type="Gene3D" id="3.50.50.60">
    <property type="entry name" value="FAD/NAD(P)-binding domain"/>
    <property type="match status" value="1"/>
</dbReference>
<evidence type="ECO:0000313" key="6">
    <source>
        <dbReference type="Proteomes" id="UP000282977"/>
    </source>
</evidence>
<keyword evidence="3" id="KW-0274">FAD</keyword>
<dbReference type="AlphaFoldDB" id="A0A437JD09"/>
<dbReference type="PANTHER" id="PTHR43004:SF19">
    <property type="entry name" value="BINDING MONOOXYGENASE, PUTATIVE (JCVI)-RELATED"/>
    <property type="match status" value="1"/>
</dbReference>
<dbReference type="OrthoDB" id="9791689at2"/>
<reference evidence="5 6" key="1">
    <citation type="submission" date="2019-01" db="EMBL/GenBank/DDBJ databases">
        <authorList>
            <person name="Chen W.-M."/>
        </authorList>
    </citation>
    <scope>NUCLEOTIDE SEQUENCE [LARGE SCALE GENOMIC DNA]</scope>
    <source>
        <strain evidence="5 6">TLA-22</strain>
    </source>
</reference>
<evidence type="ECO:0000256" key="2">
    <source>
        <dbReference type="ARBA" id="ARBA00022630"/>
    </source>
</evidence>
<evidence type="ECO:0000256" key="3">
    <source>
        <dbReference type="ARBA" id="ARBA00022827"/>
    </source>
</evidence>
<dbReference type="InterPro" id="IPR036188">
    <property type="entry name" value="FAD/NAD-bd_sf"/>
</dbReference>
<dbReference type="Gene3D" id="3.30.70.2450">
    <property type="match status" value="1"/>
</dbReference>
<dbReference type="GO" id="GO:0016709">
    <property type="term" value="F:oxidoreductase activity, acting on paired donors, with incorporation or reduction of molecular oxygen, NAD(P)H as one donor, and incorporation of one atom of oxygen"/>
    <property type="evidence" value="ECO:0007669"/>
    <property type="project" value="UniProtKB-ARBA"/>
</dbReference>
<gene>
    <name evidence="5" type="ORF">ENE74_04210</name>
</gene>
<evidence type="ECO:0000256" key="1">
    <source>
        <dbReference type="ARBA" id="ARBA00001974"/>
    </source>
</evidence>
<keyword evidence="2" id="KW-0285">Flavoprotein</keyword>
<evidence type="ECO:0000259" key="4">
    <source>
        <dbReference type="Pfam" id="PF01494"/>
    </source>
</evidence>
<organism evidence="5 6">
    <name type="scientific">Sphingobium algorifonticola</name>
    <dbReference type="NCBI Taxonomy" id="2008318"/>
    <lineage>
        <taxon>Bacteria</taxon>
        <taxon>Pseudomonadati</taxon>
        <taxon>Pseudomonadota</taxon>
        <taxon>Alphaproteobacteria</taxon>
        <taxon>Sphingomonadales</taxon>
        <taxon>Sphingomonadaceae</taxon>
        <taxon>Sphingobium</taxon>
    </lineage>
</organism>
<dbReference type="EMBL" id="RZUL01000001">
    <property type="protein sequence ID" value="RVT43806.1"/>
    <property type="molecule type" value="Genomic_DNA"/>
</dbReference>
<comment type="cofactor">
    <cofactor evidence="1">
        <name>FAD</name>
        <dbReference type="ChEBI" id="CHEBI:57692"/>
    </cofactor>
</comment>
<dbReference type="PRINTS" id="PR00420">
    <property type="entry name" value="RNGMNOXGNASE"/>
</dbReference>
<feature type="domain" description="FAD-binding" evidence="4">
    <location>
        <begin position="6"/>
        <end position="332"/>
    </location>
</feature>
<dbReference type="RefSeq" id="WP_127689345.1">
    <property type="nucleotide sequence ID" value="NZ_RZUL01000001.1"/>
</dbReference>
<sequence>MIEQIPAVIAGAGPVGLSIALDLSRRGIRSVVLERKQRLDPHSRATLLVPRSLQYFERLGVLDKLLAAGQRNDAIRILRATDHRPLFTFDFGMLADRTSTPFALALSQDKTERILLDAARTTGLVEVAFDTPFERFEQHREKVLVAAGGGIAFETGVLVGADGAHSSVRAQLGWELEGKTYRTRAVLADIRVSPESDIADGWLADPKAASFTIAIRFSKGVWRIIESAVPETATDAALPERARDLANAIFGPDAWRETLWVASYRKHERRSAQFVQGRVVLAGDSAHLNSPAGGQGMNAGLADAELLSNQIAQMLDDPSRAVAFLAHYGNERMGAFDHDIRGLTDKLEAMETMPAWFRNLVFSAAGIARAMGVETYVARRLSMLSQ</sequence>
<dbReference type="PANTHER" id="PTHR43004">
    <property type="entry name" value="TRK SYSTEM POTASSIUM UPTAKE PROTEIN"/>
    <property type="match status" value="1"/>
</dbReference>
<keyword evidence="6" id="KW-1185">Reference proteome</keyword>
<dbReference type="InterPro" id="IPR002938">
    <property type="entry name" value="FAD-bd"/>
</dbReference>
<dbReference type="InterPro" id="IPR050641">
    <property type="entry name" value="RIFMO-like"/>
</dbReference>
<evidence type="ECO:0000313" key="5">
    <source>
        <dbReference type="EMBL" id="RVT43806.1"/>
    </source>
</evidence>
<dbReference type="Pfam" id="PF01494">
    <property type="entry name" value="FAD_binding_3"/>
    <property type="match status" value="1"/>
</dbReference>
<protein>
    <recommendedName>
        <fullName evidence="4">FAD-binding domain-containing protein</fullName>
    </recommendedName>
</protein>